<reference evidence="2" key="1">
    <citation type="journal article" date="2019" name="Int. J. Syst. Evol. Microbiol.">
        <title>The Global Catalogue of Microorganisms (GCM) 10K type strain sequencing project: providing services to taxonomists for standard genome sequencing and annotation.</title>
        <authorList>
            <consortium name="The Broad Institute Genomics Platform"/>
            <consortium name="The Broad Institute Genome Sequencing Center for Infectious Disease"/>
            <person name="Wu L."/>
            <person name="Ma J."/>
        </authorList>
    </citation>
    <scope>NUCLEOTIDE SEQUENCE [LARGE SCALE GENOMIC DNA]</scope>
    <source>
        <strain evidence="2">JCM 4253</strain>
    </source>
</reference>
<gene>
    <name evidence="1" type="ORF">GCM10018980_41340</name>
</gene>
<keyword evidence="2" id="KW-1185">Reference proteome</keyword>
<dbReference type="Proteomes" id="UP000619355">
    <property type="component" value="Unassembled WGS sequence"/>
</dbReference>
<dbReference type="EMBL" id="BNBF01000012">
    <property type="protein sequence ID" value="GHG55868.1"/>
    <property type="molecule type" value="Genomic_DNA"/>
</dbReference>
<protein>
    <submittedName>
        <fullName evidence="1">Uncharacterized protein</fullName>
    </submittedName>
</protein>
<organism evidence="1 2">
    <name type="scientific">Streptomyces capoamus</name>
    <dbReference type="NCBI Taxonomy" id="68183"/>
    <lineage>
        <taxon>Bacteria</taxon>
        <taxon>Bacillati</taxon>
        <taxon>Actinomycetota</taxon>
        <taxon>Actinomycetes</taxon>
        <taxon>Kitasatosporales</taxon>
        <taxon>Streptomycetaceae</taxon>
        <taxon>Streptomyces</taxon>
    </lineage>
</organism>
<sequence length="61" mass="6907">MLTRSTGSMRVCQARIAYRETPISLLTELRLRPWATSATARLRVLMSYTCTLCVSGRLDTQ</sequence>
<proteinExistence type="predicted"/>
<evidence type="ECO:0000313" key="2">
    <source>
        <dbReference type="Proteomes" id="UP000619355"/>
    </source>
</evidence>
<comment type="caution">
    <text evidence="1">The sequence shown here is derived from an EMBL/GenBank/DDBJ whole genome shotgun (WGS) entry which is preliminary data.</text>
</comment>
<dbReference type="AlphaFoldDB" id="A0A919EXH2"/>
<accession>A0A919EXH2</accession>
<name>A0A919EXH2_9ACTN</name>
<evidence type="ECO:0000313" key="1">
    <source>
        <dbReference type="EMBL" id="GHG55868.1"/>
    </source>
</evidence>